<name>A0ABY8Q2Q2_9RHOB</name>
<keyword evidence="1" id="KW-1133">Transmembrane helix</keyword>
<keyword evidence="1" id="KW-0472">Membrane</keyword>
<reference evidence="2 3" key="1">
    <citation type="submission" date="2023-04" db="EMBL/GenBank/DDBJ databases">
        <title>YMD61, complete Genome.</title>
        <authorList>
            <person name="Zhang J."/>
        </authorList>
    </citation>
    <scope>NUCLEOTIDE SEQUENCE [LARGE SCALE GENOMIC DNA]</scope>
    <source>
        <strain evidence="2 3">YMD61</strain>
    </source>
</reference>
<keyword evidence="3" id="KW-1185">Reference proteome</keyword>
<dbReference type="Gene3D" id="2.60.450.10">
    <property type="entry name" value="Lipopolysaccharide (LPS) transport protein A like domain"/>
    <property type="match status" value="1"/>
</dbReference>
<organism evidence="2 3">
    <name type="scientific">Fuscovulum ytuae</name>
    <dbReference type="NCBI Taxonomy" id="3042299"/>
    <lineage>
        <taxon>Bacteria</taxon>
        <taxon>Pseudomonadati</taxon>
        <taxon>Pseudomonadota</taxon>
        <taxon>Alphaproteobacteria</taxon>
        <taxon>Rhodobacterales</taxon>
        <taxon>Paracoccaceae</taxon>
        <taxon>Fuscovulum</taxon>
    </lineage>
</organism>
<sequence>MARAAGSGDGWSRLVALLKVVLPLAALGALSTLFLLSDRINPEDALPFADVDVEARLREPRMTLPTYAGVTEDGSSIEVQASEARPAQDGVKGQSAVDVAGVMTTPDGVVTHLVADAADLPLDQSEVTFTGNVVLDHETGYRVRSEAMTASLQRTDVRSDVPVIADGPLGQVTADTMRLTQGGAGANGYLLVFNGNVRLIYLPKK</sequence>
<evidence type="ECO:0000313" key="2">
    <source>
        <dbReference type="EMBL" id="WGV15088.1"/>
    </source>
</evidence>
<keyword evidence="1" id="KW-0812">Transmembrane</keyword>
<dbReference type="EMBL" id="CP124535">
    <property type="protein sequence ID" value="WGV15088.1"/>
    <property type="molecule type" value="Genomic_DNA"/>
</dbReference>
<evidence type="ECO:0000256" key="1">
    <source>
        <dbReference type="SAM" id="Phobius"/>
    </source>
</evidence>
<protein>
    <submittedName>
        <fullName evidence="2">LPS export ABC transporter periplasmic protein LptC</fullName>
    </submittedName>
</protein>
<proteinExistence type="predicted"/>
<accession>A0ABY8Q2Q2</accession>
<dbReference type="RefSeq" id="WP_281464219.1">
    <property type="nucleotide sequence ID" value="NZ_CP124535.1"/>
</dbReference>
<dbReference type="Proteomes" id="UP001230978">
    <property type="component" value="Chromosome"/>
</dbReference>
<dbReference type="InterPro" id="IPR010664">
    <property type="entry name" value="LipoPS_assembly_LptC-rel"/>
</dbReference>
<dbReference type="Pfam" id="PF06835">
    <property type="entry name" value="LptC"/>
    <property type="match status" value="1"/>
</dbReference>
<feature type="transmembrane region" description="Helical" evidence="1">
    <location>
        <begin position="16"/>
        <end position="36"/>
    </location>
</feature>
<evidence type="ECO:0000313" key="3">
    <source>
        <dbReference type="Proteomes" id="UP001230978"/>
    </source>
</evidence>
<gene>
    <name evidence="2" type="primary">lptC</name>
    <name evidence="2" type="ORF">QF092_12455</name>
</gene>